<dbReference type="Pfam" id="PF12674">
    <property type="entry name" value="Zn_ribbon_2"/>
    <property type="match status" value="1"/>
</dbReference>
<dbReference type="AlphaFoldDB" id="A0A6L3ZCD2"/>
<keyword evidence="3" id="KW-1185">Reference proteome</keyword>
<sequence length="75" mass="8360">MPLKKDPNGGGTNADGSTSAKYCSMCYQNGTFTQPDMTVTEMQVLVTNQMAKMGFPKFLARFFTKGIPKLERWKS</sequence>
<evidence type="ECO:0000313" key="2">
    <source>
        <dbReference type="EMBL" id="KAB2815306.1"/>
    </source>
</evidence>
<dbReference type="EMBL" id="WBVQ01000003">
    <property type="protein sequence ID" value="KAB2815306.1"/>
    <property type="molecule type" value="Genomic_DNA"/>
</dbReference>
<evidence type="ECO:0000313" key="3">
    <source>
        <dbReference type="Proteomes" id="UP000484164"/>
    </source>
</evidence>
<dbReference type="Proteomes" id="UP000484164">
    <property type="component" value="Unassembled WGS sequence"/>
</dbReference>
<gene>
    <name evidence="2" type="ORF">F8C82_13620</name>
</gene>
<proteinExistence type="predicted"/>
<comment type="caution">
    <text evidence="2">The sequence shown here is derived from an EMBL/GenBank/DDBJ whole genome shotgun (WGS) entry which is preliminary data.</text>
</comment>
<evidence type="ECO:0000259" key="1">
    <source>
        <dbReference type="Pfam" id="PF12674"/>
    </source>
</evidence>
<accession>A0A6L3ZCD2</accession>
<dbReference type="OrthoDB" id="9801008at2"/>
<name>A0A6L3ZCD2_9FLAO</name>
<feature type="domain" description="Putative zinc ribbon" evidence="1">
    <location>
        <begin position="1"/>
        <end position="74"/>
    </location>
</feature>
<organism evidence="2 3">
    <name type="scientific">Phaeocystidibacter marisrubri</name>
    <dbReference type="NCBI Taxonomy" id="1577780"/>
    <lineage>
        <taxon>Bacteria</taxon>
        <taxon>Pseudomonadati</taxon>
        <taxon>Bacteroidota</taxon>
        <taxon>Flavobacteriia</taxon>
        <taxon>Flavobacteriales</taxon>
        <taxon>Phaeocystidibacteraceae</taxon>
        <taxon>Phaeocystidibacter</taxon>
    </lineage>
</organism>
<reference evidence="2 3" key="1">
    <citation type="submission" date="2019-10" db="EMBL/GenBank/DDBJ databases">
        <title>Genome sequence of Phaeocystidibacter marisrubri JCM30614 (type strain).</title>
        <authorList>
            <person name="Bowman J.P."/>
        </authorList>
    </citation>
    <scope>NUCLEOTIDE SEQUENCE [LARGE SCALE GENOMIC DNA]</scope>
    <source>
        <strain evidence="2 3">JCM 30614</strain>
    </source>
</reference>
<dbReference type="InterPro" id="IPR025868">
    <property type="entry name" value="Zn_ribbon_dom_put"/>
</dbReference>
<protein>
    <recommendedName>
        <fullName evidence="1">Putative zinc ribbon domain-containing protein</fullName>
    </recommendedName>
</protein>